<feature type="binding site" description="covalent" evidence="9">
    <location>
        <position position="207"/>
    </location>
    <ligand>
        <name>heme c</name>
        <dbReference type="ChEBI" id="CHEBI:61717"/>
        <label>2</label>
    </ligand>
</feature>
<evidence type="ECO:0000313" key="13">
    <source>
        <dbReference type="Proteomes" id="UP001139308"/>
    </source>
</evidence>
<dbReference type="GO" id="GO:0009055">
    <property type="term" value="F:electron transfer activity"/>
    <property type="evidence" value="ECO:0007669"/>
    <property type="project" value="InterPro"/>
</dbReference>
<protein>
    <submittedName>
        <fullName evidence="12">Cytochrome c</fullName>
    </submittedName>
</protein>
<evidence type="ECO:0000256" key="3">
    <source>
        <dbReference type="ARBA" id="ARBA00022617"/>
    </source>
</evidence>
<feature type="binding site" description="covalent" evidence="9">
    <location>
        <position position="341"/>
    </location>
    <ligand>
        <name>heme c</name>
        <dbReference type="ChEBI" id="CHEBI:61717"/>
        <label>3</label>
    </ligand>
</feature>
<dbReference type="GO" id="GO:0005886">
    <property type="term" value="C:plasma membrane"/>
    <property type="evidence" value="ECO:0007669"/>
    <property type="project" value="UniProtKB-SubCell"/>
</dbReference>
<dbReference type="Pfam" id="PF00034">
    <property type="entry name" value="Cytochrom_C"/>
    <property type="match status" value="2"/>
</dbReference>
<evidence type="ECO:0000256" key="9">
    <source>
        <dbReference type="PIRSR" id="PIRSR000018-50"/>
    </source>
</evidence>
<keyword evidence="7 10" id="KW-0408">Iron</keyword>
<gene>
    <name evidence="12" type="ORF">L5014_19165</name>
</gene>
<keyword evidence="6" id="KW-0677">Repeat</keyword>
<keyword evidence="3 9" id="KW-0349">Heme</keyword>
<evidence type="ECO:0000313" key="12">
    <source>
        <dbReference type="EMBL" id="MCG5075462.1"/>
    </source>
</evidence>
<feature type="binding site" description="axial binding residue" evidence="10">
    <location>
        <position position="342"/>
    </location>
    <ligand>
        <name>heme c</name>
        <dbReference type="ChEBI" id="CHEBI:61717"/>
        <label>3</label>
    </ligand>
    <ligandPart>
        <name>Fe</name>
        <dbReference type="ChEBI" id="CHEBI:18248"/>
    </ligandPart>
</feature>
<comment type="subcellular location">
    <subcellularLocation>
        <location evidence="1">Cell membrane</location>
    </subcellularLocation>
</comment>
<dbReference type="Gene3D" id="1.10.760.10">
    <property type="entry name" value="Cytochrome c-like domain"/>
    <property type="match status" value="3"/>
</dbReference>
<proteinExistence type="predicted"/>
<feature type="domain" description="Cytochrome c" evidence="11">
    <location>
        <begin position="44"/>
        <end position="147"/>
    </location>
</feature>
<keyword evidence="2" id="KW-1003">Cell membrane</keyword>
<dbReference type="InterPro" id="IPR014353">
    <property type="entry name" value="Membr-bd_ADH_cyt_c"/>
</dbReference>
<evidence type="ECO:0000256" key="7">
    <source>
        <dbReference type="ARBA" id="ARBA00023004"/>
    </source>
</evidence>
<feature type="binding site" description="axial binding residue" evidence="10">
    <location>
        <position position="62"/>
    </location>
    <ligand>
        <name>heme c</name>
        <dbReference type="ChEBI" id="CHEBI:61717"/>
        <label>1</label>
    </ligand>
    <ligandPart>
        <name>Fe</name>
        <dbReference type="ChEBI" id="CHEBI:18248"/>
    </ligandPart>
</feature>
<evidence type="ECO:0000256" key="10">
    <source>
        <dbReference type="PIRSR" id="PIRSR000018-51"/>
    </source>
</evidence>
<feature type="domain" description="Cytochrome c" evidence="11">
    <location>
        <begin position="325"/>
        <end position="413"/>
    </location>
</feature>
<dbReference type="InterPro" id="IPR009056">
    <property type="entry name" value="Cyt_c-like_dom"/>
</dbReference>
<evidence type="ECO:0000256" key="8">
    <source>
        <dbReference type="ARBA" id="ARBA00023136"/>
    </source>
</evidence>
<accession>A0A9X1RSY4</accession>
<feature type="binding site" description="covalent" evidence="9">
    <location>
        <position position="58"/>
    </location>
    <ligand>
        <name>heme c</name>
        <dbReference type="ChEBI" id="CHEBI:61717"/>
        <label>1</label>
    </ligand>
</feature>
<dbReference type="GO" id="GO:0016614">
    <property type="term" value="F:oxidoreductase activity, acting on CH-OH group of donors"/>
    <property type="evidence" value="ECO:0007669"/>
    <property type="project" value="InterPro"/>
</dbReference>
<feature type="binding site" description="covalent" evidence="9">
    <location>
        <position position="204"/>
    </location>
    <ligand>
        <name>heme c</name>
        <dbReference type="ChEBI" id="CHEBI:61717"/>
        <label>2</label>
    </ligand>
</feature>
<organism evidence="12 13">
    <name type="scientific">Paraburkholderia tagetis</name>
    <dbReference type="NCBI Taxonomy" id="2913261"/>
    <lineage>
        <taxon>Bacteria</taxon>
        <taxon>Pseudomonadati</taxon>
        <taxon>Pseudomonadota</taxon>
        <taxon>Betaproteobacteria</taxon>
        <taxon>Burkholderiales</taxon>
        <taxon>Burkholderiaceae</taxon>
        <taxon>Paraburkholderia</taxon>
    </lineage>
</organism>
<evidence type="ECO:0000256" key="4">
    <source>
        <dbReference type="ARBA" id="ARBA00022723"/>
    </source>
</evidence>
<keyword evidence="5" id="KW-0732">Signal</keyword>
<dbReference type="GO" id="GO:0020037">
    <property type="term" value="F:heme binding"/>
    <property type="evidence" value="ECO:0007669"/>
    <property type="project" value="InterPro"/>
</dbReference>
<dbReference type="SUPFAM" id="SSF46626">
    <property type="entry name" value="Cytochrome c"/>
    <property type="match status" value="3"/>
</dbReference>
<comment type="cofactor">
    <cofactor evidence="9">
        <name>heme c</name>
        <dbReference type="ChEBI" id="CHEBI:61717"/>
    </cofactor>
    <text evidence="9">Binds 3 heme c groups covalently per subunit.</text>
</comment>
<dbReference type="RefSeq" id="WP_238465316.1">
    <property type="nucleotide sequence ID" value="NZ_JAKLJA010000015.1"/>
</dbReference>
<dbReference type="Proteomes" id="UP001139308">
    <property type="component" value="Unassembled WGS sequence"/>
</dbReference>
<feature type="binding site" description="covalent" evidence="9">
    <location>
        <position position="338"/>
    </location>
    <ligand>
        <name>heme c</name>
        <dbReference type="ChEBI" id="CHEBI:61717"/>
        <label>3</label>
    </ligand>
</feature>
<dbReference type="PIRSF" id="PIRSF000018">
    <property type="entry name" value="Mb_ADH_cyt_c"/>
    <property type="match status" value="1"/>
</dbReference>
<dbReference type="AlphaFoldDB" id="A0A9X1RSY4"/>
<dbReference type="InterPro" id="IPR051459">
    <property type="entry name" value="Cytochrome_c-type_DH"/>
</dbReference>
<evidence type="ECO:0000259" key="11">
    <source>
        <dbReference type="PROSITE" id="PS51007"/>
    </source>
</evidence>
<dbReference type="GO" id="GO:0005506">
    <property type="term" value="F:iron ion binding"/>
    <property type="evidence" value="ECO:0007669"/>
    <property type="project" value="InterPro"/>
</dbReference>
<dbReference type="PANTHER" id="PTHR35008">
    <property type="entry name" value="BLL4482 PROTEIN-RELATED"/>
    <property type="match status" value="1"/>
</dbReference>
<evidence type="ECO:0000256" key="2">
    <source>
        <dbReference type="ARBA" id="ARBA00022475"/>
    </source>
</evidence>
<keyword evidence="13" id="KW-1185">Reference proteome</keyword>
<keyword evidence="4 10" id="KW-0479">Metal-binding</keyword>
<dbReference type="PANTHER" id="PTHR35008:SF8">
    <property type="entry name" value="ALCOHOL DEHYDROGENASE CYTOCHROME C SUBUNIT"/>
    <property type="match status" value="1"/>
</dbReference>
<name>A0A9X1RSY4_9BURK</name>
<feature type="binding site" description="axial binding residue" evidence="10">
    <location>
        <position position="208"/>
    </location>
    <ligand>
        <name>heme c</name>
        <dbReference type="ChEBI" id="CHEBI:61717"/>
        <label>2</label>
    </ligand>
    <ligandPart>
        <name>Fe</name>
        <dbReference type="ChEBI" id="CHEBI:18248"/>
    </ligandPart>
</feature>
<evidence type="ECO:0000256" key="1">
    <source>
        <dbReference type="ARBA" id="ARBA00004236"/>
    </source>
</evidence>
<evidence type="ECO:0000256" key="5">
    <source>
        <dbReference type="ARBA" id="ARBA00022729"/>
    </source>
</evidence>
<sequence length="440" mass="47008">MKLRYKWLTGVVAIAAIATGGFAWFAHQPEIAAAPPGPHDFTTAQIARGEILVRTGDCAVCHTASGGARNAGGGRLDTPFGVIVSSNITPDRETGIGAWPYAAFERAMRRGVDREGHYLYPAFPYTSFARFNDEDMRALYAYLMTQPPVRSAPPPSDLKFPFNLRMLMAGWNMLFLDGRPWRPDPSQSAEWNRGAYLVQSAAHCTACHSPRNVFGAEQGGADMFAGGGVVDGWHVPALNTASRAPIAWNADDLYDYLRTGYSARHGVAAGPMAPVVEKLSRLPKEDVRAIAVYMASFAPAGAGSAADLAQHEAALDARSDGVMAARAQTGAALFAGACAGCHRVNDAPKLFGVRPGLAYNTNLYADSPDNLLRILLNGIGQPATRDLGYMPAFRYNFNDAQLAALANYLRTDIAGQPAWTDVAAAAANIRSTTVRSTTAP</sequence>
<dbReference type="PROSITE" id="PS51007">
    <property type="entry name" value="CYTC"/>
    <property type="match status" value="3"/>
</dbReference>
<reference evidence="12" key="1">
    <citation type="submission" date="2022-01" db="EMBL/GenBank/DDBJ databases">
        <title>Genome sequence and assembly of Parabukholderia sp. RG36.</title>
        <authorList>
            <person name="Chhetri G."/>
        </authorList>
    </citation>
    <scope>NUCLEOTIDE SEQUENCE</scope>
    <source>
        <strain evidence="12">RG36</strain>
    </source>
</reference>
<feature type="binding site" description="covalent" evidence="9">
    <location>
        <position position="61"/>
    </location>
    <ligand>
        <name>heme c</name>
        <dbReference type="ChEBI" id="CHEBI:61717"/>
        <label>1</label>
    </ligand>
</feature>
<keyword evidence="8" id="KW-0472">Membrane</keyword>
<dbReference type="EMBL" id="JAKLJA010000015">
    <property type="protein sequence ID" value="MCG5075462.1"/>
    <property type="molecule type" value="Genomic_DNA"/>
</dbReference>
<evidence type="ECO:0000256" key="6">
    <source>
        <dbReference type="ARBA" id="ARBA00022737"/>
    </source>
</evidence>
<comment type="caution">
    <text evidence="12">The sequence shown here is derived from an EMBL/GenBank/DDBJ whole genome shotgun (WGS) entry which is preliminary data.</text>
</comment>
<feature type="domain" description="Cytochrome c" evidence="11">
    <location>
        <begin position="189"/>
        <end position="298"/>
    </location>
</feature>
<dbReference type="Pfam" id="PF13442">
    <property type="entry name" value="Cytochrome_CBB3"/>
    <property type="match status" value="1"/>
</dbReference>
<dbReference type="InterPro" id="IPR036909">
    <property type="entry name" value="Cyt_c-like_dom_sf"/>
</dbReference>